<dbReference type="GO" id="GO:0016163">
    <property type="term" value="F:nitrogenase activity"/>
    <property type="evidence" value="ECO:0007669"/>
    <property type="project" value="UniProtKB-EC"/>
</dbReference>
<dbReference type="GO" id="GO:0046872">
    <property type="term" value="F:metal ion binding"/>
    <property type="evidence" value="ECO:0007669"/>
    <property type="project" value="UniProtKB-KW"/>
</dbReference>
<feature type="domain" description="Nitrogenase/oxidoreductase component 1" evidence="15">
    <location>
        <begin position="72"/>
        <end position="494"/>
    </location>
</feature>
<gene>
    <name evidence="17" type="primary">nifK</name>
    <name evidence="17" type="ORF">FDK22_05770</name>
</gene>
<dbReference type="InterPro" id="IPR050152">
    <property type="entry name" value="ChlB/BchB/BchZ"/>
</dbReference>
<evidence type="ECO:0000256" key="11">
    <source>
        <dbReference type="ARBA" id="ARBA00023014"/>
    </source>
</evidence>
<dbReference type="CDD" id="cd01974">
    <property type="entry name" value="Nitrogenase_MoFe_beta"/>
    <property type="match status" value="1"/>
</dbReference>
<dbReference type="PANTHER" id="PTHR33712:SF7">
    <property type="entry name" value="LIGHT-INDEPENDENT PROTOCHLOROPHYLLIDE REDUCTASE SUBUNIT B"/>
    <property type="match status" value="1"/>
</dbReference>
<keyword evidence="8 14" id="KW-0067">ATP-binding</keyword>
<keyword evidence="18" id="KW-1185">Reference proteome</keyword>
<keyword evidence="7 14" id="KW-0547">Nucleotide-binding</keyword>
<keyword evidence="9 14" id="KW-0560">Oxidoreductase</keyword>
<keyword evidence="11 14" id="KW-0411">Iron-sulfur</keyword>
<dbReference type="PANTHER" id="PTHR33712">
    <property type="entry name" value="LIGHT-INDEPENDENT PROTOCHLOROPHYLLIDE REDUCTASE SUBUNIT B"/>
    <property type="match status" value="1"/>
</dbReference>
<evidence type="ECO:0000256" key="13">
    <source>
        <dbReference type="ARBA" id="ARBA00047967"/>
    </source>
</evidence>
<evidence type="ECO:0000256" key="5">
    <source>
        <dbReference type="ARBA" id="ARBA00014775"/>
    </source>
</evidence>
<evidence type="ECO:0000256" key="6">
    <source>
        <dbReference type="ARBA" id="ARBA00022723"/>
    </source>
</evidence>
<evidence type="ECO:0000256" key="9">
    <source>
        <dbReference type="ARBA" id="ARBA00023002"/>
    </source>
</evidence>
<comment type="subunit">
    <text evidence="3 14">Tetramer of two alpha and two beta chains. Forms complex with the iron protein (nitrogenase component 2).</text>
</comment>
<reference evidence="17 18" key="1">
    <citation type="submission" date="2019-05" db="EMBL/GenBank/DDBJ databases">
        <title>Arcobacter sp. nov., isolated from sea sediment.</title>
        <authorList>
            <person name="Kim W."/>
        </authorList>
    </citation>
    <scope>NUCLEOTIDE SEQUENCE [LARGE SCALE GENOMIC DNA]</scope>
    <source>
        <strain evidence="17 18">CAU 1517</strain>
    </source>
</reference>
<evidence type="ECO:0000313" key="18">
    <source>
        <dbReference type="Proteomes" id="UP000308901"/>
    </source>
</evidence>
<sequence>MMQDVENIVNGQKLFLKPEYQEVLKNKKEFEGAAGAVAPEKVAEIAEWTKSWDYREKNLAREAITVNPAKACQPLGAVMVGLGFENTMPYVHGSHGCVAYFRTYFTRHFKEPTPCVSDSMSESAAVFGGLANMKDGLRNCNALYKPEMIAVSTTCMAEVIGDDLNAFITGAREDAEGELDNIEIPYAHTPSFVGSHITGYDNMMKSTLEQLNPTRSERVEDEERINIIPGFEPYLGSLREIKKISKLFGDKIIMIGDHEEQWDTGAGKYSMYAGGTSIADAKTAINAKATISLQKYSTVATAKTIKNKWKQTYETCNPIGLSGTDAFVMKLAELTGKDVPEELKLQRARLVDAMQDSYPYMHGKKIAIWGDPDFLLGMVSFLIEMGAIPTHIVCHNAPRKGWAEDMAAIIEKSNAKDEINVWPGKDLWALRSLLFTEPVDFMIGNVYGKELYRDTKIPLIRIGFPIFDRHHLHRYSMSGYEGALNLLTWITNGILDQLDEETKDIAETDYFFDSVR</sequence>
<accession>A0A5R8Y2X1</accession>
<dbReference type="GO" id="GO:0051536">
    <property type="term" value="F:iron-sulfur cluster binding"/>
    <property type="evidence" value="ECO:0007669"/>
    <property type="project" value="UniProtKB-KW"/>
</dbReference>
<evidence type="ECO:0000256" key="7">
    <source>
        <dbReference type="ARBA" id="ARBA00022741"/>
    </source>
</evidence>
<dbReference type="OrthoDB" id="9762718at2"/>
<comment type="cofactor">
    <cofactor evidence="14">
        <name>[8Fe-7S] cluster</name>
        <dbReference type="ChEBI" id="CHEBI:21143"/>
    </cofactor>
    <text evidence="14">Binds 1 [8Fe-7S] cluster per heterodimer.</text>
</comment>
<evidence type="ECO:0000256" key="4">
    <source>
        <dbReference type="ARBA" id="ARBA00012773"/>
    </source>
</evidence>
<evidence type="ECO:0000259" key="15">
    <source>
        <dbReference type="Pfam" id="PF00148"/>
    </source>
</evidence>
<comment type="similarity">
    <text evidence="2 14">Belongs to the NifD/NifK/NifE/NifN family.</text>
</comment>
<organism evidence="17 18">
    <name type="scientific">Arcobacter arenosus</name>
    <dbReference type="NCBI Taxonomy" id="2576037"/>
    <lineage>
        <taxon>Bacteria</taxon>
        <taxon>Pseudomonadati</taxon>
        <taxon>Campylobacterota</taxon>
        <taxon>Epsilonproteobacteria</taxon>
        <taxon>Campylobacterales</taxon>
        <taxon>Arcobacteraceae</taxon>
        <taxon>Arcobacter</taxon>
    </lineage>
</organism>
<dbReference type="GO" id="GO:0016612">
    <property type="term" value="C:molybdenum-iron nitrogenase complex"/>
    <property type="evidence" value="ECO:0007669"/>
    <property type="project" value="InterPro"/>
</dbReference>
<dbReference type="EC" id="1.18.6.1" evidence="4 14"/>
<comment type="function">
    <text evidence="1 14">This molybdenum-iron protein is part of the nitrogenase complex that catalyzes the key enzymatic reactions in nitrogen fixation.</text>
</comment>
<proteinExistence type="inferred from homology"/>
<evidence type="ECO:0000256" key="2">
    <source>
        <dbReference type="ARBA" id="ARBA00011002"/>
    </source>
</evidence>
<dbReference type="InterPro" id="IPR005976">
    <property type="entry name" value="Nase_Mo-Fe_CF_bsu"/>
</dbReference>
<keyword evidence="10 14" id="KW-0408">Iron</keyword>
<dbReference type="SUPFAM" id="SSF53807">
    <property type="entry name" value="Helical backbone' metal receptor"/>
    <property type="match status" value="1"/>
</dbReference>
<dbReference type="AlphaFoldDB" id="A0A5R8Y2X1"/>
<evidence type="ECO:0000256" key="12">
    <source>
        <dbReference type="ARBA" id="ARBA00023231"/>
    </source>
</evidence>
<dbReference type="Pfam" id="PF11844">
    <property type="entry name" value="DUF3364"/>
    <property type="match status" value="1"/>
</dbReference>
<name>A0A5R8Y2X1_9BACT</name>
<dbReference type="Gene3D" id="1.20.89.10">
    <property type="entry name" value="Nitrogenase Molybdenum-iron Protein, subunit B, domain 4"/>
    <property type="match status" value="1"/>
</dbReference>
<dbReference type="Gene3D" id="3.40.50.1980">
    <property type="entry name" value="Nitrogenase molybdenum iron protein domain"/>
    <property type="match status" value="3"/>
</dbReference>
<dbReference type="InterPro" id="IPR000510">
    <property type="entry name" value="Nase/OxRdtase_comp1"/>
</dbReference>
<dbReference type="EMBL" id="VANU01000002">
    <property type="protein sequence ID" value="TLP39378.1"/>
    <property type="molecule type" value="Genomic_DNA"/>
</dbReference>
<comment type="caution">
    <text evidence="17">The sequence shown here is derived from an EMBL/GenBank/DDBJ whole genome shotgun (WGS) entry which is preliminary data.</text>
</comment>
<dbReference type="InterPro" id="IPR000318">
    <property type="entry name" value="Nase_comp1_CS"/>
</dbReference>
<dbReference type="GO" id="GO:0005524">
    <property type="term" value="F:ATP binding"/>
    <property type="evidence" value="ECO:0007669"/>
    <property type="project" value="UniProtKB-KW"/>
</dbReference>
<dbReference type="Pfam" id="PF00148">
    <property type="entry name" value="Oxidored_nitro"/>
    <property type="match status" value="1"/>
</dbReference>
<comment type="catalytic activity">
    <reaction evidence="13 14">
        <text>N2 + 8 reduced [2Fe-2S]-[ferredoxin] + 16 ATP + 16 H2O = H2 + 8 oxidized [2Fe-2S]-[ferredoxin] + 2 NH4(+) + 16 ADP + 16 phosphate + 6 H(+)</text>
        <dbReference type="Rhea" id="RHEA:21448"/>
        <dbReference type="Rhea" id="RHEA-COMP:10000"/>
        <dbReference type="Rhea" id="RHEA-COMP:10001"/>
        <dbReference type="ChEBI" id="CHEBI:15377"/>
        <dbReference type="ChEBI" id="CHEBI:15378"/>
        <dbReference type="ChEBI" id="CHEBI:17997"/>
        <dbReference type="ChEBI" id="CHEBI:18276"/>
        <dbReference type="ChEBI" id="CHEBI:28938"/>
        <dbReference type="ChEBI" id="CHEBI:30616"/>
        <dbReference type="ChEBI" id="CHEBI:33737"/>
        <dbReference type="ChEBI" id="CHEBI:33738"/>
        <dbReference type="ChEBI" id="CHEBI:43474"/>
        <dbReference type="ChEBI" id="CHEBI:456216"/>
        <dbReference type="EC" id="1.18.6.1"/>
    </reaction>
</comment>
<evidence type="ECO:0000256" key="1">
    <source>
        <dbReference type="ARBA" id="ARBA00002621"/>
    </source>
</evidence>
<feature type="domain" description="Nitrogenase molybdenum-iron protein beta chain N-terminal" evidence="16">
    <location>
        <begin position="1"/>
        <end position="58"/>
    </location>
</feature>
<keyword evidence="12 14" id="KW-0535">Nitrogen fixation</keyword>
<dbReference type="Proteomes" id="UP000308901">
    <property type="component" value="Unassembled WGS sequence"/>
</dbReference>
<evidence type="ECO:0000256" key="8">
    <source>
        <dbReference type="ARBA" id="ARBA00022840"/>
    </source>
</evidence>
<keyword evidence="6 14" id="KW-0479">Metal-binding</keyword>
<evidence type="ECO:0000259" key="16">
    <source>
        <dbReference type="Pfam" id="PF11844"/>
    </source>
</evidence>
<evidence type="ECO:0000256" key="10">
    <source>
        <dbReference type="ARBA" id="ARBA00023004"/>
    </source>
</evidence>
<dbReference type="NCBIfam" id="TIGR01286">
    <property type="entry name" value="nifK"/>
    <property type="match status" value="1"/>
</dbReference>
<evidence type="ECO:0000256" key="3">
    <source>
        <dbReference type="ARBA" id="ARBA00011462"/>
    </source>
</evidence>
<evidence type="ECO:0000313" key="17">
    <source>
        <dbReference type="EMBL" id="TLP39378.1"/>
    </source>
</evidence>
<dbReference type="PROSITE" id="PS00090">
    <property type="entry name" value="NITROGENASE_1_2"/>
    <property type="match status" value="1"/>
</dbReference>
<dbReference type="InterPro" id="IPR024564">
    <property type="entry name" value="Nase_Mo-Fe_CF_bsu_N"/>
</dbReference>
<evidence type="ECO:0000256" key="14">
    <source>
        <dbReference type="RuleBase" id="RU364127"/>
    </source>
</evidence>
<protein>
    <recommendedName>
        <fullName evidence="5 14">Nitrogenase molybdenum-iron protein beta chain</fullName>
        <ecNumber evidence="4 14">1.18.6.1</ecNumber>
    </recommendedName>
    <alternativeName>
        <fullName evidence="14">Dinitrogenase</fullName>
    </alternativeName>
</protein>